<keyword evidence="3" id="KW-1185">Reference proteome</keyword>
<accession>A0ABR9BFH7</accession>
<sequence length="99" mass="10787">MRLTPIQAAAIRRVVRQTAGDAARVILFGSRLDDAARGGDVDLMVELPEPIDNPAVLSARLSARISRALDGRQVDVLLAAPNLRRYPIHDVAQRRGLPL</sequence>
<evidence type="ECO:0000313" key="3">
    <source>
        <dbReference type="Proteomes" id="UP000603602"/>
    </source>
</evidence>
<dbReference type="SUPFAM" id="SSF81301">
    <property type="entry name" value="Nucleotidyltransferase"/>
    <property type="match status" value="1"/>
</dbReference>
<evidence type="ECO:0000313" key="2">
    <source>
        <dbReference type="EMBL" id="MBD8504215.1"/>
    </source>
</evidence>
<organism evidence="2 3">
    <name type="scientific">Thauera sedimentorum</name>
    <dbReference type="NCBI Taxonomy" id="2767595"/>
    <lineage>
        <taxon>Bacteria</taxon>
        <taxon>Pseudomonadati</taxon>
        <taxon>Pseudomonadota</taxon>
        <taxon>Betaproteobacteria</taxon>
        <taxon>Rhodocyclales</taxon>
        <taxon>Zoogloeaceae</taxon>
        <taxon>Thauera</taxon>
    </lineage>
</organism>
<dbReference type="CDD" id="cd05403">
    <property type="entry name" value="NT_KNTase_like"/>
    <property type="match status" value="1"/>
</dbReference>
<name>A0ABR9BFH7_9RHOO</name>
<dbReference type="InterPro" id="IPR002934">
    <property type="entry name" value="Polymerase_NTP_transf_dom"/>
</dbReference>
<proteinExistence type="predicted"/>
<dbReference type="EMBL" id="JACYTO010000002">
    <property type="protein sequence ID" value="MBD8504215.1"/>
    <property type="molecule type" value="Genomic_DNA"/>
</dbReference>
<dbReference type="Pfam" id="PF01909">
    <property type="entry name" value="NTP_transf_2"/>
    <property type="match status" value="1"/>
</dbReference>
<dbReference type="InterPro" id="IPR043519">
    <property type="entry name" value="NT_sf"/>
</dbReference>
<protein>
    <submittedName>
        <fullName evidence="2">Nucleotidyltransferase domain-containing protein</fullName>
    </submittedName>
</protein>
<feature type="domain" description="Polymerase nucleotidyl transferase" evidence="1">
    <location>
        <begin position="11"/>
        <end position="77"/>
    </location>
</feature>
<evidence type="ECO:0000259" key="1">
    <source>
        <dbReference type="Pfam" id="PF01909"/>
    </source>
</evidence>
<dbReference type="Proteomes" id="UP000603602">
    <property type="component" value="Unassembled WGS sequence"/>
</dbReference>
<gene>
    <name evidence="2" type="ORF">IFO67_15065</name>
</gene>
<comment type="caution">
    <text evidence="2">The sequence shown here is derived from an EMBL/GenBank/DDBJ whole genome shotgun (WGS) entry which is preliminary data.</text>
</comment>
<dbReference type="RefSeq" id="WP_187718984.1">
    <property type="nucleotide sequence ID" value="NZ_JACTAH010000002.1"/>
</dbReference>
<dbReference type="Gene3D" id="3.30.460.10">
    <property type="entry name" value="Beta Polymerase, domain 2"/>
    <property type="match status" value="1"/>
</dbReference>
<reference evidence="3" key="1">
    <citation type="submission" date="2023-07" db="EMBL/GenBank/DDBJ databases">
        <title>Thauera sp. CAU 1555 isolated from sand of Yaerae Beach.</title>
        <authorList>
            <person name="Kim W."/>
        </authorList>
    </citation>
    <scope>NUCLEOTIDE SEQUENCE [LARGE SCALE GENOMIC DNA]</scope>
    <source>
        <strain evidence="3">CAU 1555</strain>
    </source>
</reference>